<dbReference type="PANTHER" id="PTHR47959">
    <property type="entry name" value="ATP-DEPENDENT RNA HELICASE RHLE-RELATED"/>
    <property type="match status" value="1"/>
</dbReference>
<accession>A0A0J8VIQ5</accession>
<feature type="domain" description="Helicase ATP-binding" evidence="10">
    <location>
        <begin position="32"/>
        <end position="206"/>
    </location>
</feature>
<comment type="similarity">
    <text evidence="7">Belongs to the DEAD box helicase family. RhlE subfamily.</text>
</comment>
<evidence type="ECO:0000256" key="7">
    <source>
        <dbReference type="HAMAP-Rule" id="MF_00968"/>
    </source>
</evidence>
<dbReference type="STRING" id="680026.AB733_01675"/>
<dbReference type="InterPro" id="IPR001650">
    <property type="entry name" value="Helicase_C-like"/>
</dbReference>
<dbReference type="CDD" id="cd00268">
    <property type="entry name" value="DEADc"/>
    <property type="match status" value="1"/>
</dbReference>
<evidence type="ECO:0000256" key="9">
    <source>
        <dbReference type="SAM" id="MobiDB-lite"/>
    </source>
</evidence>
<keyword evidence="14" id="KW-1185">Reference proteome</keyword>
<keyword evidence="5 7" id="KW-0067">ATP-binding</keyword>
<proteinExistence type="inferred from homology"/>
<dbReference type="FunFam" id="3.40.50.300:FF:000108">
    <property type="entry name" value="ATP-dependent RNA helicase RhlE"/>
    <property type="match status" value="1"/>
</dbReference>
<keyword evidence="2 7" id="KW-0547">Nucleotide-binding</keyword>
<dbReference type="Pfam" id="PF00270">
    <property type="entry name" value="DEAD"/>
    <property type="match status" value="1"/>
</dbReference>
<feature type="domain" description="DEAD-box RNA helicase Q" evidence="12">
    <location>
        <begin position="1"/>
        <end position="29"/>
    </location>
</feature>
<dbReference type="HAMAP" id="MF_00968">
    <property type="entry name" value="DEAD_helicase_RhlE"/>
    <property type="match status" value="1"/>
</dbReference>
<evidence type="ECO:0000256" key="5">
    <source>
        <dbReference type="ARBA" id="ARBA00022840"/>
    </source>
</evidence>
<dbReference type="AlphaFoldDB" id="A0A0J8VIQ5"/>
<dbReference type="GO" id="GO:0009266">
    <property type="term" value="P:response to temperature stimulus"/>
    <property type="evidence" value="ECO:0007669"/>
    <property type="project" value="UniProtKB-ARBA"/>
</dbReference>
<feature type="compositionally biased region" description="Basic and acidic residues" evidence="9">
    <location>
        <begin position="474"/>
        <end position="485"/>
    </location>
</feature>
<feature type="compositionally biased region" description="Low complexity" evidence="9">
    <location>
        <begin position="457"/>
        <end position="468"/>
    </location>
</feature>
<keyword evidence="3 7" id="KW-0378">Hydrolase</keyword>
<dbReference type="Pfam" id="PF00271">
    <property type="entry name" value="Helicase_C"/>
    <property type="match status" value="1"/>
</dbReference>
<dbReference type="GO" id="GO:0005524">
    <property type="term" value="F:ATP binding"/>
    <property type="evidence" value="ECO:0007669"/>
    <property type="project" value="UniProtKB-UniRule"/>
</dbReference>
<dbReference type="Proteomes" id="UP000240481">
    <property type="component" value="Unassembled WGS sequence"/>
</dbReference>
<dbReference type="RefSeq" id="WP_048897305.1">
    <property type="nucleotide sequence ID" value="NZ_AP024852.1"/>
</dbReference>
<evidence type="ECO:0000256" key="8">
    <source>
        <dbReference type="PROSITE-ProRule" id="PRU00552"/>
    </source>
</evidence>
<dbReference type="GO" id="GO:0042255">
    <property type="term" value="P:ribosome assembly"/>
    <property type="evidence" value="ECO:0007669"/>
    <property type="project" value="InterPro"/>
</dbReference>
<dbReference type="Gene3D" id="3.40.50.300">
    <property type="entry name" value="P-loop containing nucleotide triphosphate hydrolases"/>
    <property type="match status" value="2"/>
</dbReference>
<dbReference type="EMBL" id="PYLZ01000001">
    <property type="protein sequence ID" value="PSW27232.1"/>
    <property type="molecule type" value="Genomic_DNA"/>
</dbReference>
<feature type="domain" description="Helicase C-terminal" evidence="11">
    <location>
        <begin position="229"/>
        <end position="378"/>
    </location>
</feature>
<dbReference type="SMART" id="SM00490">
    <property type="entry name" value="HELICc"/>
    <property type="match status" value="1"/>
</dbReference>
<evidence type="ECO:0000256" key="4">
    <source>
        <dbReference type="ARBA" id="ARBA00022806"/>
    </source>
</evidence>
<dbReference type="InterPro" id="IPR011545">
    <property type="entry name" value="DEAD/DEAH_box_helicase_dom"/>
</dbReference>
<protein>
    <recommendedName>
        <fullName evidence="7">ATP-dependent RNA helicase RhlE</fullName>
        <ecNumber evidence="7">3.6.4.13</ecNumber>
    </recommendedName>
</protein>
<comment type="caution">
    <text evidence="13">The sequence shown here is derived from an EMBL/GenBank/DDBJ whole genome shotgun (WGS) entry which is preliminary data.</text>
</comment>
<dbReference type="InterPro" id="IPR014014">
    <property type="entry name" value="RNA_helicase_DEAD_Q_motif"/>
</dbReference>
<dbReference type="InterPro" id="IPR000629">
    <property type="entry name" value="RNA-helicase_DEAD-box_CS"/>
</dbReference>
<keyword evidence="1 7" id="KW-0963">Cytoplasm</keyword>
<dbReference type="OrthoDB" id="9808889at2"/>
<dbReference type="SMART" id="SM00487">
    <property type="entry name" value="DEXDc"/>
    <property type="match status" value="1"/>
</dbReference>
<dbReference type="InterPro" id="IPR014001">
    <property type="entry name" value="Helicase_ATP-bd"/>
</dbReference>
<keyword evidence="4 7" id="KW-0347">Helicase</keyword>
<evidence type="ECO:0000313" key="13">
    <source>
        <dbReference type="EMBL" id="PSW27232.1"/>
    </source>
</evidence>
<evidence type="ECO:0000259" key="12">
    <source>
        <dbReference type="PROSITE" id="PS51195"/>
    </source>
</evidence>
<dbReference type="InterPro" id="IPR050079">
    <property type="entry name" value="DEAD_box_RNA_helicase"/>
</dbReference>
<dbReference type="PROSITE" id="PS00039">
    <property type="entry name" value="DEAD_ATP_HELICASE"/>
    <property type="match status" value="1"/>
</dbReference>
<dbReference type="PROSITE" id="PS51194">
    <property type="entry name" value="HELICASE_CTER"/>
    <property type="match status" value="1"/>
</dbReference>
<evidence type="ECO:0000256" key="2">
    <source>
        <dbReference type="ARBA" id="ARBA00022741"/>
    </source>
</evidence>
<feature type="compositionally biased region" description="Basic and acidic residues" evidence="9">
    <location>
        <begin position="401"/>
        <end position="413"/>
    </location>
</feature>
<dbReference type="GO" id="GO:0005829">
    <property type="term" value="C:cytosol"/>
    <property type="evidence" value="ECO:0007669"/>
    <property type="project" value="TreeGrafter"/>
</dbReference>
<gene>
    <name evidence="7" type="primary">rhlE</name>
    <name evidence="13" type="ORF">C9I94_03565</name>
</gene>
<name>A0A0J8VIQ5_9GAMM</name>
<dbReference type="InterPro" id="IPR028622">
    <property type="entry name" value="DEAD_helicase_RhlE"/>
</dbReference>
<dbReference type="PROSITE" id="PS51192">
    <property type="entry name" value="HELICASE_ATP_BIND_1"/>
    <property type="match status" value="1"/>
</dbReference>
<organism evidence="13 14">
    <name type="scientific">Photobacterium swingsii</name>
    <dbReference type="NCBI Taxonomy" id="680026"/>
    <lineage>
        <taxon>Bacteria</taxon>
        <taxon>Pseudomonadati</taxon>
        <taxon>Pseudomonadota</taxon>
        <taxon>Gammaproteobacteria</taxon>
        <taxon>Vibrionales</taxon>
        <taxon>Vibrionaceae</taxon>
        <taxon>Photobacterium</taxon>
    </lineage>
</organism>
<dbReference type="GO" id="GO:0003676">
    <property type="term" value="F:nucleic acid binding"/>
    <property type="evidence" value="ECO:0007669"/>
    <property type="project" value="InterPro"/>
</dbReference>
<feature type="compositionally biased region" description="Basic residues" evidence="9">
    <location>
        <begin position="390"/>
        <end position="400"/>
    </location>
</feature>
<dbReference type="PROSITE" id="PS51195">
    <property type="entry name" value="Q_MOTIF"/>
    <property type="match status" value="1"/>
</dbReference>
<comment type="function">
    <text evidence="7">DEAD-box RNA helicase involved in ribosome assembly. Has RNA-dependent ATPase activity and unwinds double-stranded RNA.</text>
</comment>
<feature type="short sequence motif" description="Q motif" evidence="8">
    <location>
        <begin position="1"/>
        <end position="29"/>
    </location>
</feature>
<dbReference type="FunFam" id="3.40.50.300:FF:000468">
    <property type="entry name" value="ATP-dependent RNA helicase RhlE"/>
    <property type="match status" value="1"/>
</dbReference>
<evidence type="ECO:0000313" key="14">
    <source>
        <dbReference type="Proteomes" id="UP000240481"/>
    </source>
</evidence>
<dbReference type="SUPFAM" id="SSF52540">
    <property type="entry name" value="P-loop containing nucleoside triphosphate hydrolases"/>
    <property type="match status" value="1"/>
</dbReference>
<evidence type="ECO:0000256" key="6">
    <source>
        <dbReference type="ARBA" id="ARBA00047984"/>
    </source>
</evidence>
<dbReference type="InterPro" id="IPR044742">
    <property type="entry name" value="DEAD/DEAH_RhlB"/>
</dbReference>
<sequence>MSFDSLGLSAPLLKAVANQGYDKPSPIQAQAIPAVIEGKDVMAAAQTGTGKTAGFTLPILERLSGGPRVKSNQVRALVLTPTRELAAQVAESVATYAKHLPLSSAVVFGGVKINPQMMRLRQGADVLVATPGRLMDLYSQKAVRFDQLEVLVLDEADRMLDMGFIRDIRKILAILPKNRQNLLFSATFSDEIRALAKGLVNNPVEISVSPRNTTAKTVKQSVFPVDKSKKSALLAKLIKDNKWQQALVFTKTKHGANRLTAFLENKGIKAAAIHGNKSQGARTKALANFKSGEINILVATDIAARGIDIDQLPQVVNIDLPHVSEDYVHRIGRTGRAGAEGHAISLVSADEFKELAAIERLIQKVIDREIIDGFKPVNSLPPSRLDTRPIKPKKPKKPKKDHQDGQRSGENAKGHKPQGKNRRHVGGNKPSANASEKPAGKPSGKPASNGAARKPKPAGAARATGKPAGKPRRSSTDEKPRSDKPRRSRNPQNKGVLR</sequence>
<dbReference type="GO" id="GO:0003724">
    <property type="term" value="F:RNA helicase activity"/>
    <property type="evidence" value="ECO:0007669"/>
    <property type="project" value="UniProtKB-UniRule"/>
</dbReference>
<evidence type="ECO:0000256" key="1">
    <source>
        <dbReference type="ARBA" id="ARBA00022490"/>
    </source>
</evidence>
<evidence type="ECO:0000259" key="10">
    <source>
        <dbReference type="PROSITE" id="PS51192"/>
    </source>
</evidence>
<feature type="compositionally biased region" description="Basic residues" evidence="9">
    <location>
        <begin position="414"/>
        <end position="426"/>
    </location>
</feature>
<feature type="region of interest" description="Disordered" evidence="9">
    <location>
        <begin position="374"/>
        <end position="498"/>
    </location>
</feature>
<reference evidence="13 14" key="1">
    <citation type="submission" date="2018-01" db="EMBL/GenBank/DDBJ databases">
        <title>Whole genome sequencing of Histamine producing bacteria.</title>
        <authorList>
            <person name="Butler K."/>
        </authorList>
    </citation>
    <scope>NUCLEOTIDE SEQUENCE [LARGE SCALE GENOMIC DNA]</scope>
    <source>
        <strain evidence="13 14">DSM 24669</strain>
    </source>
</reference>
<dbReference type="InterPro" id="IPR027417">
    <property type="entry name" value="P-loop_NTPase"/>
</dbReference>
<keyword evidence="7" id="KW-0690">Ribosome biogenesis</keyword>
<evidence type="ECO:0000259" key="11">
    <source>
        <dbReference type="PROSITE" id="PS51194"/>
    </source>
</evidence>
<dbReference type="EC" id="3.6.4.13" evidence="7"/>
<comment type="subcellular location">
    <subcellularLocation>
        <location evidence="7">Cytoplasm</location>
    </subcellularLocation>
</comment>
<comment type="catalytic activity">
    <reaction evidence="6 7">
        <text>ATP + H2O = ADP + phosphate + H(+)</text>
        <dbReference type="Rhea" id="RHEA:13065"/>
        <dbReference type="ChEBI" id="CHEBI:15377"/>
        <dbReference type="ChEBI" id="CHEBI:15378"/>
        <dbReference type="ChEBI" id="CHEBI:30616"/>
        <dbReference type="ChEBI" id="CHEBI:43474"/>
        <dbReference type="ChEBI" id="CHEBI:456216"/>
        <dbReference type="EC" id="3.6.4.13"/>
    </reaction>
</comment>
<dbReference type="PANTHER" id="PTHR47959:SF13">
    <property type="entry name" value="ATP-DEPENDENT RNA HELICASE RHLE"/>
    <property type="match status" value="1"/>
</dbReference>
<evidence type="ECO:0000256" key="3">
    <source>
        <dbReference type="ARBA" id="ARBA00022801"/>
    </source>
</evidence>
<dbReference type="GO" id="GO:0016887">
    <property type="term" value="F:ATP hydrolysis activity"/>
    <property type="evidence" value="ECO:0007669"/>
    <property type="project" value="RHEA"/>
</dbReference>
<dbReference type="CDD" id="cd18787">
    <property type="entry name" value="SF2_C_DEAD"/>
    <property type="match status" value="1"/>
</dbReference>